<keyword evidence="3" id="KW-1185">Reference proteome</keyword>
<organism evidence="2 3">
    <name type="scientific">Flammeovirga pacifica</name>
    <dbReference type="NCBI Taxonomy" id="915059"/>
    <lineage>
        <taxon>Bacteria</taxon>
        <taxon>Pseudomonadati</taxon>
        <taxon>Bacteroidota</taxon>
        <taxon>Cytophagia</taxon>
        <taxon>Cytophagales</taxon>
        <taxon>Flammeovirgaceae</taxon>
        <taxon>Flammeovirga</taxon>
    </lineage>
</organism>
<dbReference type="PANTHER" id="PTHR11575">
    <property type="entry name" value="5'-NUCLEOTIDASE-RELATED"/>
    <property type="match status" value="1"/>
</dbReference>
<dbReference type="InterPro" id="IPR036907">
    <property type="entry name" value="5'-Nucleotdase_C_sf"/>
</dbReference>
<name>A0A1S1Z590_FLAPC</name>
<comment type="caution">
    <text evidence="2">The sequence shown here is derived from an EMBL/GenBank/DDBJ whole genome shotgun (WGS) entry which is preliminary data.</text>
</comment>
<proteinExistence type="predicted"/>
<dbReference type="InterPro" id="IPR006179">
    <property type="entry name" value="5_nucleotidase/apyrase"/>
</dbReference>
<dbReference type="GO" id="GO:0030288">
    <property type="term" value="C:outer membrane-bounded periplasmic space"/>
    <property type="evidence" value="ECO:0007669"/>
    <property type="project" value="TreeGrafter"/>
</dbReference>
<dbReference type="AlphaFoldDB" id="A0A1S1Z590"/>
<dbReference type="Gene3D" id="3.90.780.10">
    <property type="entry name" value="5'-Nucleotidase, C-terminal domain"/>
    <property type="match status" value="1"/>
</dbReference>
<dbReference type="GO" id="GO:0009166">
    <property type="term" value="P:nucleotide catabolic process"/>
    <property type="evidence" value="ECO:0007669"/>
    <property type="project" value="InterPro"/>
</dbReference>
<dbReference type="InterPro" id="IPR008334">
    <property type="entry name" value="5'-Nucleotdase_C"/>
</dbReference>
<dbReference type="SUPFAM" id="SSF55816">
    <property type="entry name" value="5'-nucleotidase (syn. UDP-sugar hydrolase), C-terminal domain"/>
    <property type="match status" value="1"/>
</dbReference>
<evidence type="ECO:0000313" key="2">
    <source>
        <dbReference type="EMBL" id="OHX68402.1"/>
    </source>
</evidence>
<dbReference type="EMBL" id="JRYR02000001">
    <property type="protein sequence ID" value="OHX68402.1"/>
    <property type="molecule type" value="Genomic_DNA"/>
</dbReference>
<dbReference type="Pfam" id="PF02872">
    <property type="entry name" value="5_nucleotid_C"/>
    <property type="match status" value="1"/>
</dbReference>
<evidence type="ECO:0000313" key="3">
    <source>
        <dbReference type="Proteomes" id="UP000179797"/>
    </source>
</evidence>
<reference evidence="2 3" key="1">
    <citation type="journal article" date="2012" name="Int. J. Syst. Evol. Microbiol.">
        <title>Flammeovirga pacifica sp. nov., isolated from deep-sea sediment.</title>
        <authorList>
            <person name="Xu H."/>
            <person name="Fu Y."/>
            <person name="Yang N."/>
            <person name="Ding Z."/>
            <person name="Lai Q."/>
            <person name="Zeng R."/>
        </authorList>
    </citation>
    <scope>NUCLEOTIDE SEQUENCE [LARGE SCALE GENOMIC DNA]</scope>
    <source>
        <strain evidence="3">DSM 24597 / LMG 26175 / WPAGA1</strain>
    </source>
</reference>
<sequence length="204" mass="23226">MKSNKEMDQLIQPYKKQLDAEMNKVIASVSEDLVISKPINLLGNFLCDLSLDQAKKNGFDADIVLMNNGGLRASIYAGDITQRNAFKLMPFDNMLVVVSMKGEAMKEMFDYLAKFEEPTSGLTMGIKNKKPIQPMINGKKFDPNKVYTVLTSDYLYHGGDQMFFFQKGLKMEKTGLLMREAIIQYCLDKKVINVAHNKRLYQTK</sequence>
<feature type="domain" description="5'-Nucleotidase C-terminal" evidence="1">
    <location>
        <begin position="41"/>
        <end position="162"/>
    </location>
</feature>
<dbReference type="GO" id="GO:0016787">
    <property type="term" value="F:hydrolase activity"/>
    <property type="evidence" value="ECO:0007669"/>
    <property type="project" value="InterPro"/>
</dbReference>
<protein>
    <recommendedName>
        <fullName evidence="1">5'-Nucleotidase C-terminal domain-containing protein</fullName>
    </recommendedName>
</protein>
<evidence type="ECO:0000259" key="1">
    <source>
        <dbReference type="Pfam" id="PF02872"/>
    </source>
</evidence>
<dbReference type="Proteomes" id="UP000179797">
    <property type="component" value="Unassembled WGS sequence"/>
</dbReference>
<dbReference type="STRING" id="915059.NH26_01250"/>
<dbReference type="PRINTS" id="PR01607">
    <property type="entry name" value="APYRASEFAMLY"/>
</dbReference>
<dbReference type="PANTHER" id="PTHR11575:SF24">
    <property type="entry name" value="5'-NUCLEOTIDASE"/>
    <property type="match status" value="1"/>
</dbReference>
<gene>
    <name evidence="2" type="ORF">NH26_01250</name>
</gene>
<accession>A0A1S1Z590</accession>